<feature type="region of interest" description="Disordered" evidence="3">
    <location>
        <begin position="107"/>
        <end position="139"/>
    </location>
</feature>
<evidence type="ECO:0000256" key="2">
    <source>
        <dbReference type="PROSITE-ProRule" id="PRU00252"/>
    </source>
</evidence>
<dbReference type="InterPro" id="IPR012340">
    <property type="entry name" value="NA-bd_OB-fold"/>
</dbReference>
<dbReference type="Pfam" id="PF00436">
    <property type="entry name" value="SSB"/>
    <property type="match status" value="1"/>
</dbReference>
<dbReference type="PROSITE" id="PS50935">
    <property type="entry name" value="SSB"/>
    <property type="match status" value="1"/>
</dbReference>
<evidence type="ECO:0000256" key="1">
    <source>
        <dbReference type="ARBA" id="ARBA00023125"/>
    </source>
</evidence>
<dbReference type="EMBL" id="CACRUB010000031">
    <property type="protein sequence ID" value="VYU28375.1"/>
    <property type="molecule type" value="Genomic_DNA"/>
</dbReference>
<dbReference type="GO" id="GO:0003697">
    <property type="term" value="F:single-stranded DNA binding"/>
    <property type="evidence" value="ECO:0007669"/>
    <property type="project" value="InterPro"/>
</dbReference>
<dbReference type="CDD" id="cd04496">
    <property type="entry name" value="SSB_OBF"/>
    <property type="match status" value="1"/>
</dbReference>
<dbReference type="SUPFAM" id="SSF50249">
    <property type="entry name" value="Nucleic acid-binding proteins"/>
    <property type="match status" value="1"/>
</dbReference>
<keyword evidence="1 2" id="KW-0238">DNA-binding</keyword>
<name>A0A6N3DJL3_FLAPL</name>
<dbReference type="RefSeq" id="WP_156621525.1">
    <property type="nucleotide sequence ID" value="NZ_BAABXT010000001.1"/>
</dbReference>
<reference evidence="4" key="1">
    <citation type="submission" date="2019-11" db="EMBL/GenBank/DDBJ databases">
        <authorList>
            <person name="Feng L."/>
        </authorList>
    </citation>
    <scope>NUCLEOTIDE SEQUENCE</scope>
    <source>
        <strain evidence="4">FplautiiLFYP42</strain>
    </source>
</reference>
<evidence type="ECO:0000256" key="3">
    <source>
        <dbReference type="SAM" id="MobiDB-lite"/>
    </source>
</evidence>
<accession>A0A6N3DJL3</accession>
<gene>
    <name evidence="4" type="ORF">FPLFYP42_01812</name>
</gene>
<organism evidence="4">
    <name type="scientific">Flavonifractor plautii</name>
    <name type="common">Fusobacterium plautii</name>
    <dbReference type="NCBI Taxonomy" id="292800"/>
    <lineage>
        <taxon>Bacteria</taxon>
        <taxon>Bacillati</taxon>
        <taxon>Bacillota</taxon>
        <taxon>Clostridia</taxon>
        <taxon>Eubacteriales</taxon>
        <taxon>Oscillospiraceae</taxon>
        <taxon>Flavonifractor</taxon>
    </lineage>
</organism>
<dbReference type="AlphaFoldDB" id="A0A6N3DJL3"/>
<protein>
    <submittedName>
        <fullName evidence="4">Single-stranded DNA-binding protein</fullName>
    </submittedName>
</protein>
<sequence>MPYAELNLEGRLVNEPEFRTGKDNQEYVTFRVAVNQQFGSQEYASFYSCTGKEDIANRVHKAGLHKGRLIHISGGLVLKDYQNKNGETRTSADVSIYNWHYVGAKPKTEGEQAPAPATQGGTGAVHNETYIGDPDDLPL</sequence>
<dbReference type="Gene3D" id="2.40.50.140">
    <property type="entry name" value="Nucleic acid-binding proteins"/>
    <property type="match status" value="1"/>
</dbReference>
<proteinExistence type="predicted"/>
<dbReference type="InterPro" id="IPR000424">
    <property type="entry name" value="Primosome_PriB/ssb"/>
</dbReference>
<evidence type="ECO:0000313" key="4">
    <source>
        <dbReference type="EMBL" id="VYU28375.1"/>
    </source>
</evidence>